<dbReference type="Proteomes" id="UP000267029">
    <property type="component" value="Unassembled WGS sequence"/>
</dbReference>
<organism evidence="5">
    <name type="scientific">Mesocestoides corti</name>
    <name type="common">Flatworm</name>
    <dbReference type="NCBI Taxonomy" id="53468"/>
    <lineage>
        <taxon>Eukaryota</taxon>
        <taxon>Metazoa</taxon>
        <taxon>Spiralia</taxon>
        <taxon>Lophotrochozoa</taxon>
        <taxon>Platyhelminthes</taxon>
        <taxon>Cestoda</taxon>
        <taxon>Eucestoda</taxon>
        <taxon>Cyclophyllidea</taxon>
        <taxon>Mesocestoididae</taxon>
        <taxon>Mesocestoides</taxon>
    </lineage>
</organism>
<dbReference type="WBParaSite" id="MCOS_0000556601-mRNA-1">
    <property type="protein sequence ID" value="MCOS_0000556601-mRNA-1"/>
    <property type="gene ID" value="MCOS_0000556601"/>
</dbReference>
<evidence type="ECO:0000313" key="3">
    <source>
        <dbReference type="EMBL" id="VDD79564.1"/>
    </source>
</evidence>
<feature type="compositionally biased region" description="Acidic residues" evidence="1">
    <location>
        <begin position="253"/>
        <end position="264"/>
    </location>
</feature>
<feature type="compositionally biased region" description="Low complexity" evidence="1">
    <location>
        <begin position="279"/>
        <end position="292"/>
    </location>
</feature>
<keyword evidence="4" id="KW-1185">Reference proteome</keyword>
<dbReference type="AlphaFoldDB" id="A0A0R3UEU5"/>
<feature type="region of interest" description="Disordered" evidence="1">
    <location>
        <begin position="253"/>
        <end position="292"/>
    </location>
</feature>
<accession>A0A0R3UEU5</accession>
<feature type="compositionally biased region" description="Basic and acidic residues" evidence="1">
    <location>
        <begin position="222"/>
        <end position="232"/>
    </location>
</feature>
<gene>
    <name evidence="3" type="ORF">MCOS_LOCUS5567</name>
</gene>
<feature type="domain" description="CCD97-like C-terminal" evidence="2">
    <location>
        <begin position="116"/>
        <end position="183"/>
    </location>
</feature>
<feature type="region of interest" description="Disordered" evidence="1">
    <location>
        <begin position="189"/>
        <end position="234"/>
    </location>
</feature>
<dbReference type="Pfam" id="PF09747">
    <property type="entry name" value="CCD97-like_C"/>
    <property type="match status" value="2"/>
</dbReference>
<dbReference type="PANTHER" id="PTHR31840:SF1">
    <property type="entry name" value="COILED-COIL DOMAIN-CONTAINING PROTEIN 97"/>
    <property type="match status" value="1"/>
</dbReference>
<name>A0A0R3UEU5_MESCO</name>
<evidence type="ECO:0000259" key="2">
    <source>
        <dbReference type="Pfam" id="PF09747"/>
    </source>
</evidence>
<protein>
    <submittedName>
        <fullName evidence="5">DUF2052 domain-containing protein</fullName>
    </submittedName>
</protein>
<feature type="compositionally biased region" description="Acidic residues" evidence="1">
    <location>
        <begin position="198"/>
        <end position="208"/>
    </location>
</feature>
<dbReference type="PANTHER" id="PTHR31840">
    <property type="entry name" value="COILED-COIL DOMAIN-CONTAINING PROTEIN 97"/>
    <property type="match status" value="1"/>
</dbReference>
<sequence>MTQLTELEHAMLTRLAGQVGPHFRHQTRNEPPLSPEEKFELAAKLLRRNPGEFLARYSNFLCWPDDAECFRSQWNDYTVRFYLEKAGVILSASDSETPVLKRSKMWQRTSELRIKNRRLMAMRRMQAQAAEDPTEGFFSHEQMRERAPELWERMVGRYLSDADRRALLGHQYNSFSGMLLSQLLDTEQLPDRVGGTSGEDDSDDDDSDTSTQQGRSQKHKKAAEQERSRQEFTEIMQSRFLKGLDEDFDYDAVDNDATLDDDMDEMYRDAEESYFDSESPAAAPSSPVEDGS</sequence>
<evidence type="ECO:0000313" key="5">
    <source>
        <dbReference type="WBParaSite" id="MCOS_0000556601-mRNA-1"/>
    </source>
</evidence>
<dbReference type="OrthoDB" id="333176at2759"/>
<dbReference type="STRING" id="53468.A0A0R3UEU5"/>
<evidence type="ECO:0000256" key="1">
    <source>
        <dbReference type="SAM" id="MobiDB-lite"/>
    </source>
</evidence>
<evidence type="ECO:0000313" key="4">
    <source>
        <dbReference type="Proteomes" id="UP000267029"/>
    </source>
</evidence>
<dbReference type="EMBL" id="UXSR01005201">
    <property type="protein sequence ID" value="VDD79564.1"/>
    <property type="molecule type" value="Genomic_DNA"/>
</dbReference>
<proteinExistence type="predicted"/>
<reference evidence="3 4" key="2">
    <citation type="submission" date="2018-10" db="EMBL/GenBank/DDBJ databases">
        <authorList>
            <consortium name="Pathogen Informatics"/>
        </authorList>
    </citation>
    <scope>NUCLEOTIDE SEQUENCE [LARGE SCALE GENOMIC DNA]</scope>
</reference>
<dbReference type="InterPro" id="IPR040233">
    <property type="entry name" value="CCD97-like_C"/>
</dbReference>
<dbReference type="InterPro" id="IPR018613">
    <property type="entry name" value="Ccdc97-like"/>
</dbReference>
<feature type="domain" description="CCD97-like C-terminal" evidence="2">
    <location>
        <begin position="200"/>
        <end position="278"/>
    </location>
</feature>
<reference evidence="5" key="1">
    <citation type="submission" date="2017-02" db="UniProtKB">
        <authorList>
            <consortium name="WormBaseParasite"/>
        </authorList>
    </citation>
    <scope>IDENTIFICATION</scope>
</reference>